<keyword evidence="2" id="KW-0812">Transmembrane</keyword>
<evidence type="ECO:0000313" key="5">
    <source>
        <dbReference type="Proteomes" id="UP000183954"/>
    </source>
</evidence>
<feature type="transmembrane region" description="Helical" evidence="2">
    <location>
        <begin position="74"/>
        <end position="94"/>
    </location>
</feature>
<accession>A0A1M5VCW8</accession>
<sequence>MDKIALNSFSVVLYQVAVYIIPAIFTVIFIPKTFGNIRYFLKPQKNTLIILLSAVFQMISTLALYAAYKYGGDLSVVGPLAQTSTVLTILVGIVILKERWNLKRKIIGVILVLAGVALLKLSI</sequence>
<dbReference type="InterPro" id="IPR037185">
    <property type="entry name" value="EmrE-like"/>
</dbReference>
<gene>
    <name evidence="4" type="ORF">SAMN02746098_01297</name>
</gene>
<dbReference type="Pfam" id="PF00892">
    <property type="entry name" value="EamA"/>
    <property type="match status" value="1"/>
</dbReference>
<protein>
    <submittedName>
        <fullName evidence="4">Uncharacterized membrane protein</fullName>
    </submittedName>
</protein>
<feature type="transmembrane region" description="Helical" evidence="2">
    <location>
        <begin position="12"/>
        <end position="35"/>
    </location>
</feature>
<dbReference type="AlphaFoldDB" id="A0A1M5VCW8"/>
<dbReference type="EMBL" id="FQXJ01000004">
    <property type="protein sequence ID" value="SHH72954.1"/>
    <property type="molecule type" value="Genomic_DNA"/>
</dbReference>
<evidence type="ECO:0000259" key="3">
    <source>
        <dbReference type="Pfam" id="PF00892"/>
    </source>
</evidence>
<evidence type="ECO:0000256" key="2">
    <source>
        <dbReference type="SAM" id="Phobius"/>
    </source>
</evidence>
<comment type="similarity">
    <text evidence="1">Belongs to the EamA transporter family.</text>
</comment>
<dbReference type="InterPro" id="IPR000620">
    <property type="entry name" value="EamA_dom"/>
</dbReference>
<feature type="transmembrane region" description="Helical" evidence="2">
    <location>
        <begin position="47"/>
        <end position="68"/>
    </location>
</feature>
<dbReference type="GO" id="GO:0016020">
    <property type="term" value="C:membrane"/>
    <property type="evidence" value="ECO:0007669"/>
    <property type="project" value="InterPro"/>
</dbReference>
<evidence type="ECO:0000256" key="1">
    <source>
        <dbReference type="ARBA" id="ARBA00007362"/>
    </source>
</evidence>
<dbReference type="SUPFAM" id="SSF103481">
    <property type="entry name" value="Multidrug resistance efflux transporter EmrE"/>
    <property type="match status" value="1"/>
</dbReference>
<feature type="transmembrane region" description="Helical" evidence="2">
    <location>
        <begin position="106"/>
        <end position="122"/>
    </location>
</feature>
<keyword evidence="2" id="KW-0472">Membrane</keyword>
<organism evidence="4 5">
    <name type="scientific">Desulfosporosinus lacus DSM 15449</name>
    <dbReference type="NCBI Taxonomy" id="1121420"/>
    <lineage>
        <taxon>Bacteria</taxon>
        <taxon>Bacillati</taxon>
        <taxon>Bacillota</taxon>
        <taxon>Clostridia</taxon>
        <taxon>Eubacteriales</taxon>
        <taxon>Desulfitobacteriaceae</taxon>
        <taxon>Desulfosporosinus</taxon>
    </lineage>
</organism>
<keyword evidence="5" id="KW-1185">Reference proteome</keyword>
<proteinExistence type="inferred from homology"/>
<dbReference type="Gene3D" id="1.10.3730.20">
    <property type="match status" value="1"/>
</dbReference>
<keyword evidence="2" id="KW-1133">Transmembrane helix</keyword>
<dbReference type="Proteomes" id="UP000183954">
    <property type="component" value="Unassembled WGS sequence"/>
</dbReference>
<feature type="domain" description="EamA" evidence="3">
    <location>
        <begin position="4"/>
        <end position="119"/>
    </location>
</feature>
<reference evidence="5" key="1">
    <citation type="submission" date="2016-11" db="EMBL/GenBank/DDBJ databases">
        <authorList>
            <person name="Varghese N."/>
            <person name="Submissions S."/>
        </authorList>
    </citation>
    <scope>NUCLEOTIDE SEQUENCE [LARGE SCALE GENOMIC DNA]</scope>
    <source>
        <strain evidence="5">DSM 15449</strain>
    </source>
</reference>
<evidence type="ECO:0000313" key="4">
    <source>
        <dbReference type="EMBL" id="SHH72954.1"/>
    </source>
</evidence>
<name>A0A1M5VCW8_9FIRM</name>
<dbReference type="STRING" id="1121420.SAMN02746098_01297"/>